<evidence type="ECO:0000256" key="3">
    <source>
        <dbReference type="ARBA" id="ARBA00022801"/>
    </source>
</evidence>
<name>J0CUS7_AURST</name>
<keyword evidence="7" id="KW-1185">Reference proteome</keyword>
<dbReference type="PROSITE" id="PS50600">
    <property type="entry name" value="ULP_PROTEASE"/>
    <property type="match status" value="1"/>
</dbReference>
<dbReference type="Proteomes" id="UP000006514">
    <property type="component" value="Unassembled WGS sequence"/>
</dbReference>
<reference evidence="7" key="1">
    <citation type="journal article" date="2012" name="Science">
        <title>The Paleozoic origin of enzymatic lignin decomposition reconstructed from 31 fungal genomes.</title>
        <authorList>
            <person name="Floudas D."/>
            <person name="Binder M."/>
            <person name="Riley R."/>
            <person name="Barry K."/>
            <person name="Blanchette R.A."/>
            <person name="Henrissat B."/>
            <person name="Martinez A.T."/>
            <person name="Otillar R."/>
            <person name="Spatafora J.W."/>
            <person name="Yadav J.S."/>
            <person name="Aerts A."/>
            <person name="Benoit I."/>
            <person name="Boyd A."/>
            <person name="Carlson A."/>
            <person name="Copeland A."/>
            <person name="Coutinho P.M."/>
            <person name="de Vries R.P."/>
            <person name="Ferreira P."/>
            <person name="Findley K."/>
            <person name="Foster B."/>
            <person name="Gaskell J."/>
            <person name="Glotzer D."/>
            <person name="Gorecki P."/>
            <person name="Heitman J."/>
            <person name="Hesse C."/>
            <person name="Hori C."/>
            <person name="Igarashi K."/>
            <person name="Jurgens J.A."/>
            <person name="Kallen N."/>
            <person name="Kersten P."/>
            <person name="Kohler A."/>
            <person name="Kuees U."/>
            <person name="Kumar T.K.A."/>
            <person name="Kuo A."/>
            <person name="LaButti K."/>
            <person name="Larrondo L.F."/>
            <person name="Lindquist E."/>
            <person name="Ling A."/>
            <person name="Lombard V."/>
            <person name="Lucas S."/>
            <person name="Lundell T."/>
            <person name="Martin R."/>
            <person name="McLaughlin D.J."/>
            <person name="Morgenstern I."/>
            <person name="Morin E."/>
            <person name="Murat C."/>
            <person name="Nagy L.G."/>
            <person name="Nolan M."/>
            <person name="Ohm R.A."/>
            <person name="Patyshakuliyeva A."/>
            <person name="Rokas A."/>
            <person name="Ruiz-Duenas F.J."/>
            <person name="Sabat G."/>
            <person name="Salamov A."/>
            <person name="Samejima M."/>
            <person name="Schmutz J."/>
            <person name="Slot J.C."/>
            <person name="St John F."/>
            <person name="Stenlid J."/>
            <person name="Sun H."/>
            <person name="Sun S."/>
            <person name="Syed K."/>
            <person name="Tsang A."/>
            <person name="Wiebenga A."/>
            <person name="Young D."/>
            <person name="Pisabarro A."/>
            <person name="Eastwood D.C."/>
            <person name="Martin F."/>
            <person name="Cullen D."/>
            <person name="Grigoriev I.V."/>
            <person name="Hibbett D.S."/>
        </authorList>
    </citation>
    <scope>NUCLEOTIDE SEQUENCE [LARGE SCALE GENOMIC DNA]</scope>
    <source>
        <strain evidence="7">TFB10046</strain>
    </source>
</reference>
<evidence type="ECO:0000256" key="2">
    <source>
        <dbReference type="ARBA" id="ARBA00022670"/>
    </source>
</evidence>
<dbReference type="AlphaFoldDB" id="J0CUS7"/>
<gene>
    <name evidence="6" type="ORF">AURDEDRAFT_176836</name>
</gene>
<dbReference type="EMBL" id="JH688000">
    <property type="protein sequence ID" value="EJD34108.1"/>
    <property type="molecule type" value="Genomic_DNA"/>
</dbReference>
<organism evidence="6 7">
    <name type="scientific">Auricularia subglabra (strain TFB-10046 / SS5)</name>
    <name type="common">White-rot fungus</name>
    <name type="synonym">Auricularia delicata (strain TFB10046)</name>
    <dbReference type="NCBI Taxonomy" id="717982"/>
    <lineage>
        <taxon>Eukaryota</taxon>
        <taxon>Fungi</taxon>
        <taxon>Dikarya</taxon>
        <taxon>Basidiomycota</taxon>
        <taxon>Agaricomycotina</taxon>
        <taxon>Agaricomycetes</taxon>
        <taxon>Auriculariales</taxon>
        <taxon>Auriculariaceae</taxon>
        <taxon>Auricularia</taxon>
    </lineage>
</organism>
<dbReference type="InterPro" id="IPR003653">
    <property type="entry name" value="Peptidase_C48_C"/>
</dbReference>
<protein>
    <submittedName>
        <fullName evidence="6">Cysteine proteinase</fullName>
    </submittedName>
</protein>
<comment type="similarity">
    <text evidence="1">Belongs to the peptidase C48 family.</text>
</comment>
<dbReference type="InterPro" id="IPR038765">
    <property type="entry name" value="Papain-like_cys_pep_sf"/>
</dbReference>
<evidence type="ECO:0000313" key="6">
    <source>
        <dbReference type="EMBL" id="EJD34108.1"/>
    </source>
</evidence>
<evidence type="ECO:0000256" key="4">
    <source>
        <dbReference type="SAM" id="MobiDB-lite"/>
    </source>
</evidence>
<dbReference type="Gene3D" id="3.40.395.10">
    <property type="entry name" value="Adenoviral Proteinase, Chain A"/>
    <property type="match status" value="1"/>
</dbReference>
<evidence type="ECO:0000313" key="7">
    <source>
        <dbReference type="Proteomes" id="UP000006514"/>
    </source>
</evidence>
<keyword evidence="2" id="KW-0645">Protease</keyword>
<dbReference type="GO" id="GO:0006508">
    <property type="term" value="P:proteolysis"/>
    <property type="evidence" value="ECO:0007669"/>
    <property type="project" value="UniProtKB-KW"/>
</dbReference>
<feature type="compositionally biased region" description="Pro residues" evidence="4">
    <location>
        <begin position="1"/>
        <end position="11"/>
    </location>
</feature>
<feature type="domain" description="Ubiquitin-like protease family profile" evidence="5">
    <location>
        <begin position="106"/>
        <end position="274"/>
    </location>
</feature>
<dbReference type="InParanoid" id="J0CUS7"/>
<sequence length="318" mass="36136">MLTPPPTPRATPEPGARDAPIDVDALYDDEPEIISIHRATVPLHSFHEREKMDDWPLFTVPNLEAVDYKPVDPEFILPHAPKLAAQPRIPVGLHISVPSSPAYRGHVVTTDALDRIASRRWASDESVASAIGVLCDMYTTRLDMIFIMSTWEMAQWTYLRKSPAKLYDRWKKQKPWSKEIIIFPVVRHSHWTLVVVWPRFGHAEFFDSLGCADRELICRATVALVRAVWVFARDRGEDCPELPLAWTHGVILESPIQQNHDDCGIWIIAQVEAMLRGYKTFAWRHAEMANYRRCLASAVIAKRVGSPVLDSNRVSVSS</sequence>
<feature type="region of interest" description="Disordered" evidence="4">
    <location>
        <begin position="1"/>
        <end position="20"/>
    </location>
</feature>
<accession>J0CUS7</accession>
<dbReference type="SUPFAM" id="SSF54001">
    <property type="entry name" value="Cysteine proteinases"/>
    <property type="match status" value="1"/>
</dbReference>
<dbReference type="GO" id="GO:0008234">
    <property type="term" value="F:cysteine-type peptidase activity"/>
    <property type="evidence" value="ECO:0007669"/>
    <property type="project" value="InterPro"/>
</dbReference>
<dbReference type="KEGG" id="adl:AURDEDRAFT_176836"/>
<dbReference type="GO" id="GO:0019783">
    <property type="term" value="F:ubiquitin-like protein peptidase activity"/>
    <property type="evidence" value="ECO:0007669"/>
    <property type="project" value="UniProtKB-ARBA"/>
</dbReference>
<dbReference type="OrthoDB" id="3253684at2759"/>
<keyword evidence="3" id="KW-0378">Hydrolase</keyword>
<proteinExistence type="inferred from homology"/>
<evidence type="ECO:0000256" key="1">
    <source>
        <dbReference type="ARBA" id="ARBA00005234"/>
    </source>
</evidence>
<dbReference type="Pfam" id="PF02902">
    <property type="entry name" value="Peptidase_C48"/>
    <property type="match status" value="1"/>
</dbReference>
<evidence type="ECO:0000259" key="5">
    <source>
        <dbReference type="PROSITE" id="PS50600"/>
    </source>
</evidence>